<name>A0A2B0WWM3_BACAN</name>
<dbReference type="Proteomes" id="UP000222851">
    <property type="component" value="Unassembled WGS sequence"/>
</dbReference>
<reference evidence="1 2" key="1">
    <citation type="submission" date="2017-09" db="EMBL/GenBank/DDBJ databases">
        <title>Large-scale bioinformatics analysis of Bacillus genomes uncovers conserved roles of natural products in bacterial physiology.</title>
        <authorList>
            <consortium name="Agbiome Team Llc"/>
            <person name="Bleich R.M."/>
            <person name="Grubbs K.J."/>
            <person name="Santa Maria K.C."/>
            <person name="Allen S.E."/>
            <person name="Farag S."/>
            <person name="Shank E.A."/>
            <person name="Bowers A."/>
        </authorList>
    </citation>
    <scope>NUCLEOTIDE SEQUENCE [LARGE SCALE GENOMIC DNA]</scope>
    <source>
        <strain evidence="1 2">AFS081271</strain>
    </source>
</reference>
<dbReference type="RefSeq" id="WP_098556976.1">
    <property type="nucleotide sequence ID" value="NZ_NUXH01000131.1"/>
</dbReference>
<dbReference type="AlphaFoldDB" id="A0A2B0WWM3"/>
<dbReference type="EMBL" id="NUXH01000131">
    <property type="protein sequence ID" value="PFL56260.1"/>
    <property type="molecule type" value="Genomic_DNA"/>
</dbReference>
<sequence length="330" mass="39203">MILTEEKLVSKIMDFVCYEKNYFYVLAKVYNVGDFELFYMDRWIDWEFKENGSEPILTKNNAFKQNLVKRNILVAHTAKFNNIYSELINETSLGNKINMVVEMDHIDGTRYYTNTLIEKVTSTDVFYTKINENMQKINVEMSKEDFIERLPKELELEYEVIRYDADLHRQLNTSDSELCENVLKEWMDFSVVDEQLYMRGQLVKHNINAFESMINYLQNNKEYILKNINHEKTIQNRLGKQIENKILPLIVLYEYFIEKQMVEDNNIPITLRKSINQLKVMLGLIVEISDENYYEHYVATFKDIAQQIQDLQAGIYNVILHLLNTNNKGV</sequence>
<organism evidence="1 2">
    <name type="scientific">Bacillus anthracis</name>
    <name type="common">anthrax bacterium</name>
    <dbReference type="NCBI Taxonomy" id="1392"/>
    <lineage>
        <taxon>Bacteria</taxon>
        <taxon>Bacillati</taxon>
        <taxon>Bacillota</taxon>
        <taxon>Bacilli</taxon>
        <taxon>Bacillales</taxon>
        <taxon>Bacillaceae</taxon>
        <taxon>Bacillus</taxon>
        <taxon>Bacillus cereus group</taxon>
    </lineage>
</organism>
<comment type="caution">
    <text evidence="1">The sequence shown here is derived from an EMBL/GenBank/DDBJ whole genome shotgun (WGS) entry which is preliminary data.</text>
</comment>
<evidence type="ECO:0000313" key="2">
    <source>
        <dbReference type="Proteomes" id="UP000222851"/>
    </source>
</evidence>
<gene>
    <name evidence="1" type="ORF">COJ30_25375</name>
</gene>
<evidence type="ECO:0000313" key="1">
    <source>
        <dbReference type="EMBL" id="PFL56260.1"/>
    </source>
</evidence>
<protein>
    <submittedName>
        <fullName evidence="1">Uncharacterized protein</fullName>
    </submittedName>
</protein>
<proteinExistence type="predicted"/>
<accession>A0A2B0WWM3</accession>